<gene>
    <name evidence="1" type="ORF">J572_3247</name>
</gene>
<dbReference type="EMBL" id="JMOA01000053">
    <property type="protein sequence ID" value="KCY00170.1"/>
    <property type="molecule type" value="Genomic_DNA"/>
</dbReference>
<accession>A0A836YJU6</accession>
<proteinExistence type="predicted"/>
<evidence type="ECO:0008006" key="3">
    <source>
        <dbReference type="Google" id="ProtNLM"/>
    </source>
</evidence>
<dbReference type="RefSeq" id="WP_031960133.1">
    <property type="nucleotide sequence ID" value="NZ_JMOA01000053.1"/>
</dbReference>
<comment type="caution">
    <text evidence="1">The sequence shown here is derived from an EMBL/GenBank/DDBJ whole genome shotgun (WGS) entry which is preliminary data.</text>
</comment>
<evidence type="ECO:0000313" key="2">
    <source>
        <dbReference type="Proteomes" id="UP000027309"/>
    </source>
</evidence>
<dbReference type="Pfam" id="PF14112">
    <property type="entry name" value="DUF4284"/>
    <property type="match status" value="1"/>
</dbReference>
<protein>
    <recommendedName>
        <fullName evidence="3">Immunity 22 family protein</fullName>
    </recommendedName>
</protein>
<dbReference type="InterPro" id="IPR025560">
    <property type="entry name" value="Imm22"/>
</dbReference>
<dbReference type="AlphaFoldDB" id="A0A836YJU6"/>
<name>A0A836YJU6_ACIBA</name>
<reference evidence="1 2" key="1">
    <citation type="submission" date="2014-04" db="EMBL/GenBank/DDBJ databases">
        <title>Comparative genomics and transcriptomics to identify genetic mechanisms underlying the emergence of carbapenem resistant Acinetobacter baumannii (CRAb).</title>
        <authorList>
            <person name="Harris A.D."/>
            <person name="Johnson K.J."/>
            <person name="George J."/>
            <person name="Nadendla S."/>
            <person name="Daugherty S.C."/>
            <person name="Parankush S."/>
            <person name="Sadzewicz L."/>
            <person name="Tallon L."/>
            <person name="Sengamalay N."/>
            <person name="Hazen T.H."/>
            <person name="Rasko D.A."/>
        </authorList>
    </citation>
    <scope>NUCLEOTIDE SEQUENCE [LARGE SCALE GENOMIC DNA]</scope>
    <source>
        <strain evidence="1 2">1499986</strain>
    </source>
</reference>
<dbReference type="Proteomes" id="UP000027309">
    <property type="component" value="Unassembled WGS sequence"/>
</dbReference>
<organism evidence="1 2">
    <name type="scientific">Acinetobacter baumannii 1499986</name>
    <dbReference type="NCBI Taxonomy" id="1310673"/>
    <lineage>
        <taxon>Bacteria</taxon>
        <taxon>Pseudomonadati</taxon>
        <taxon>Pseudomonadota</taxon>
        <taxon>Gammaproteobacteria</taxon>
        <taxon>Moraxellales</taxon>
        <taxon>Moraxellaceae</taxon>
        <taxon>Acinetobacter</taxon>
        <taxon>Acinetobacter calcoaceticus/baumannii complex</taxon>
    </lineage>
</organism>
<evidence type="ECO:0000313" key="1">
    <source>
        <dbReference type="EMBL" id="KCY00170.1"/>
    </source>
</evidence>
<sequence length="132" mass="15215">MSLNAYSDDNDYYNQGFEKEGIVSIWAGILGEDVDPDLDILRDLCGVGYYNLDDQETNNSNFEMISLNELLEDLSYSKSFINEVIDAAFDKGIVDCRWVIVQYDFDYNPFKVKRRIAKDPIFIGSFKYSVES</sequence>